<name>A0A3M2KRF5_9ACTN</name>
<dbReference type="GO" id="GO:0016020">
    <property type="term" value="C:membrane"/>
    <property type="evidence" value="ECO:0007669"/>
    <property type="project" value="InterPro"/>
</dbReference>
<evidence type="ECO:0000259" key="2">
    <source>
        <dbReference type="PROSITE" id="PS51096"/>
    </source>
</evidence>
<keyword evidence="1" id="KW-0808">Transferase</keyword>
<dbReference type="InterPro" id="IPR039643">
    <property type="entry name" value="DhaM"/>
</dbReference>
<dbReference type="Proteomes" id="UP000278673">
    <property type="component" value="Unassembled WGS sequence"/>
</dbReference>
<proteinExistence type="predicted"/>
<dbReference type="GO" id="GO:0009401">
    <property type="term" value="P:phosphoenolpyruvate-dependent sugar phosphotransferase system"/>
    <property type="evidence" value="ECO:0007669"/>
    <property type="project" value="InterPro"/>
</dbReference>
<dbReference type="RefSeq" id="WP_122399889.1">
    <property type="nucleotide sequence ID" value="NZ_RFFJ01000296.1"/>
</dbReference>
<dbReference type="SUPFAM" id="SSF53062">
    <property type="entry name" value="PTS system fructose IIA component-like"/>
    <property type="match status" value="1"/>
</dbReference>
<feature type="domain" description="PTS EIIA type-4" evidence="2">
    <location>
        <begin position="9"/>
        <end position="139"/>
    </location>
</feature>
<comment type="caution">
    <text evidence="3">The sequence shown here is derived from an EMBL/GenBank/DDBJ whole genome shotgun (WGS) entry which is preliminary data.</text>
</comment>
<dbReference type="PANTHER" id="PTHR38594">
    <property type="entry name" value="PEP-DEPENDENT DIHYDROXYACETONE KINASE, PHOSPHORYL DONOR SUBUNIT DHAM"/>
    <property type="match status" value="1"/>
</dbReference>
<organism evidence="3 4">
    <name type="scientific">Streptomyces triticirhizae</name>
    <dbReference type="NCBI Taxonomy" id="2483353"/>
    <lineage>
        <taxon>Bacteria</taxon>
        <taxon>Bacillati</taxon>
        <taxon>Actinomycetota</taxon>
        <taxon>Actinomycetes</taxon>
        <taxon>Kitasatosporales</taxon>
        <taxon>Streptomycetaceae</taxon>
        <taxon>Streptomyces</taxon>
    </lineage>
</organism>
<evidence type="ECO:0000256" key="1">
    <source>
        <dbReference type="ARBA" id="ARBA00022679"/>
    </source>
</evidence>
<protein>
    <submittedName>
        <fullName evidence="3">PTS fructose transporter subunit IIA</fullName>
    </submittedName>
</protein>
<dbReference type="Pfam" id="PF03610">
    <property type="entry name" value="EIIA-man"/>
    <property type="match status" value="1"/>
</dbReference>
<dbReference type="Gene3D" id="3.40.50.510">
    <property type="entry name" value="Phosphotransferase system, mannose-type IIA component"/>
    <property type="match status" value="1"/>
</dbReference>
<evidence type="ECO:0000313" key="4">
    <source>
        <dbReference type="Proteomes" id="UP000278673"/>
    </source>
</evidence>
<evidence type="ECO:0000313" key="3">
    <source>
        <dbReference type="EMBL" id="RMI28222.1"/>
    </source>
</evidence>
<keyword evidence="4" id="KW-1185">Reference proteome</keyword>
<gene>
    <name evidence="3" type="ORF">EBN88_28450</name>
</gene>
<dbReference type="AlphaFoldDB" id="A0A3M2KRF5"/>
<dbReference type="InterPro" id="IPR004701">
    <property type="entry name" value="PTS_EIIA_man-typ"/>
</dbReference>
<accession>A0A3M2KRF5</accession>
<dbReference type="EMBL" id="RFFJ01000296">
    <property type="protein sequence ID" value="RMI28222.1"/>
    <property type="molecule type" value="Genomic_DNA"/>
</dbReference>
<dbReference type="InterPro" id="IPR036662">
    <property type="entry name" value="PTS_EIIA_man-typ_sf"/>
</dbReference>
<dbReference type="GO" id="GO:0047324">
    <property type="term" value="F:phosphoenolpyruvate-glycerone phosphotransferase activity"/>
    <property type="evidence" value="ECO:0007669"/>
    <property type="project" value="InterPro"/>
</dbReference>
<dbReference type="PANTHER" id="PTHR38594:SF1">
    <property type="entry name" value="PEP-DEPENDENT DIHYDROXYACETONE KINASE, PHOSPHORYL DONOR SUBUNIT DHAM"/>
    <property type="match status" value="1"/>
</dbReference>
<dbReference type="GO" id="GO:0019563">
    <property type="term" value="P:glycerol catabolic process"/>
    <property type="evidence" value="ECO:0007669"/>
    <property type="project" value="InterPro"/>
</dbReference>
<sequence length="139" mass="13520">MTGPAEGGMVGVVLVSHSHEVATSVATLASGLAGKGRLAPVVPAGGTPDGGLGTSSELITEAAWRADQGAGVAILVDLGSAVLTVRALLAEGDVLPPGARLVDAPLLEGAVAAVLTASTGADLDAVETAAADAWDYRKV</sequence>
<reference evidence="3 4" key="1">
    <citation type="submission" date="2018-10" db="EMBL/GenBank/DDBJ databases">
        <title>Isolation, diversity and antifungal activity of actinobacteria from wheat.</title>
        <authorList>
            <person name="Han C."/>
        </authorList>
    </citation>
    <scope>NUCLEOTIDE SEQUENCE [LARGE SCALE GENOMIC DNA]</scope>
    <source>
        <strain evidence="3 4">NEAU-YY642</strain>
    </source>
</reference>
<dbReference type="PROSITE" id="PS51096">
    <property type="entry name" value="PTS_EIIA_TYPE_4"/>
    <property type="match status" value="1"/>
</dbReference>